<accession>A0AAD4T1Y8</accession>
<protein>
    <submittedName>
        <fullName evidence="1">Uncharacterized protein</fullName>
    </submittedName>
</protein>
<reference evidence="1" key="1">
    <citation type="submission" date="2022-04" db="EMBL/GenBank/DDBJ databases">
        <title>A functionally conserved STORR gene fusion in Papaver species that diverged 16.8 million years ago.</title>
        <authorList>
            <person name="Catania T."/>
        </authorList>
    </citation>
    <scope>NUCLEOTIDE SEQUENCE</scope>
    <source>
        <strain evidence="1">S-188037</strain>
    </source>
</reference>
<evidence type="ECO:0000313" key="2">
    <source>
        <dbReference type="Proteomes" id="UP001202328"/>
    </source>
</evidence>
<dbReference type="EMBL" id="JAJJMB010006234">
    <property type="protein sequence ID" value="KAI3935704.1"/>
    <property type="molecule type" value="Genomic_DNA"/>
</dbReference>
<sequence>MINSKGDNIFFFVFKWSIKLDSLGCSTKLSATVCITKNLSTTMKNYSRQGDDISGSDIMWSAILLLKELF</sequence>
<comment type="caution">
    <text evidence="1">The sequence shown here is derived from an EMBL/GenBank/DDBJ whole genome shotgun (WGS) entry which is preliminary data.</text>
</comment>
<organism evidence="1 2">
    <name type="scientific">Papaver atlanticum</name>
    <dbReference type="NCBI Taxonomy" id="357466"/>
    <lineage>
        <taxon>Eukaryota</taxon>
        <taxon>Viridiplantae</taxon>
        <taxon>Streptophyta</taxon>
        <taxon>Embryophyta</taxon>
        <taxon>Tracheophyta</taxon>
        <taxon>Spermatophyta</taxon>
        <taxon>Magnoliopsida</taxon>
        <taxon>Ranunculales</taxon>
        <taxon>Papaveraceae</taxon>
        <taxon>Papaveroideae</taxon>
        <taxon>Papaver</taxon>
    </lineage>
</organism>
<keyword evidence="2" id="KW-1185">Reference proteome</keyword>
<proteinExistence type="predicted"/>
<name>A0AAD4T1Y8_9MAGN</name>
<dbReference type="Proteomes" id="UP001202328">
    <property type="component" value="Unassembled WGS sequence"/>
</dbReference>
<gene>
    <name evidence="1" type="ORF">MKW98_022712</name>
</gene>
<evidence type="ECO:0000313" key="1">
    <source>
        <dbReference type="EMBL" id="KAI3935704.1"/>
    </source>
</evidence>
<dbReference type="AlphaFoldDB" id="A0AAD4T1Y8"/>